<comment type="caution">
    <text evidence="3">The sequence shown here is derived from an EMBL/GenBank/DDBJ whole genome shotgun (WGS) entry which is preliminary data.</text>
</comment>
<reference evidence="3 4" key="1">
    <citation type="submission" date="2019-05" db="EMBL/GenBank/DDBJ databases">
        <title>Draft Whole-Genome sequence of the green sulfur bacterium Chlorobaculum thiosulfatiphilum DSM 249.</title>
        <authorList>
            <person name="Meyer T.E."/>
            <person name="Kyndt J.A."/>
        </authorList>
    </citation>
    <scope>NUCLEOTIDE SEQUENCE [LARGE SCALE GENOMIC DNA]</scope>
    <source>
        <strain evidence="3 4">DSM 249</strain>
    </source>
</reference>
<gene>
    <name evidence="3" type="ORF">FGF66_11915</name>
</gene>
<evidence type="ECO:0000256" key="1">
    <source>
        <dbReference type="SAM" id="Phobius"/>
    </source>
</evidence>
<evidence type="ECO:0000313" key="4">
    <source>
        <dbReference type="Proteomes" id="UP000308271"/>
    </source>
</evidence>
<dbReference type="Pfam" id="PF07811">
    <property type="entry name" value="TadE"/>
    <property type="match status" value="1"/>
</dbReference>
<dbReference type="OrthoDB" id="598443at2"/>
<sequence length="149" mass="16170">MTAMRTDKAMFKAQAKKFVRSQKGNAVVEFALILPMFMALLLGVITFSTAFYNKSVLSISTREGARAGALYVSGISTADRINKARTAAENACSDKLISYGTFTPPTVTPTISGDVLTVMASFNFTGYDPFGLIQRVFPITARTTMMVEL</sequence>
<organism evidence="3 4">
    <name type="scientific">Chlorobaculum thiosulfatiphilum</name>
    <name type="common">Chlorobium limicola f.sp. thiosulfatophilum</name>
    <dbReference type="NCBI Taxonomy" id="115852"/>
    <lineage>
        <taxon>Bacteria</taxon>
        <taxon>Pseudomonadati</taxon>
        <taxon>Chlorobiota</taxon>
        <taxon>Chlorobiia</taxon>
        <taxon>Chlorobiales</taxon>
        <taxon>Chlorobiaceae</taxon>
        <taxon>Chlorobaculum</taxon>
    </lineage>
</organism>
<dbReference type="Proteomes" id="UP000308271">
    <property type="component" value="Unassembled WGS sequence"/>
</dbReference>
<feature type="transmembrane region" description="Helical" evidence="1">
    <location>
        <begin position="26"/>
        <end position="52"/>
    </location>
</feature>
<proteinExistence type="predicted"/>
<dbReference type="AlphaFoldDB" id="A0A5C4RYM8"/>
<keyword evidence="1" id="KW-1133">Transmembrane helix</keyword>
<evidence type="ECO:0000259" key="2">
    <source>
        <dbReference type="Pfam" id="PF07811"/>
    </source>
</evidence>
<name>A0A5C4RYM8_CHLTI</name>
<evidence type="ECO:0000313" key="3">
    <source>
        <dbReference type="EMBL" id="TNJ36403.1"/>
    </source>
</evidence>
<keyword evidence="4" id="KW-1185">Reference proteome</keyword>
<keyword evidence="1" id="KW-0812">Transmembrane</keyword>
<dbReference type="EMBL" id="VDCH01000041">
    <property type="protein sequence ID" value="TNJ36403.1"/>
    <property type="molecule type" value="Genomic_DNA"/>
</dbReference>
<accession>A0A5C4RYM8</accession>
<keyword evidence="1" id="KW-0472">Membrane</keyword>
<feature type="domain" description="TadE-like" evidence="2">
    <location>
        <begin position="24"/>
        <end position="66"/>
    </location>
</feature>
<dbReference type="InterPro" id="IPR012495">
    <property type="entry name" value="TadE-like_dom"/>
</dbReference>
<protein>
    <submittedName>
        <fullName evidence="3">Pilus assembly protein</fullName>
    </submittedName>
</protein>